<dbReference type="InterPro" id="IPR051162">
    <property type="entry name" value="T4SS_component"/>
</dbReference>
<feature type="compositionally biased region" description="Basic and acidic residues" evidence="1">
    <location>
        <begin position="465"/>
        <end position="481"/>
    </location>
</feature>
<reference evidence="3 4" key="1">
    <citation type="journal article" date="2016" name="Nat. Commun.">
        <title>Thousands of microbial genomes shed light on interconnected biogeochemical processes in an aquifer system.</title>
        <authorList>
            <person name="Anantharaman K."/>
            <person name="Brown C.T."/>
            <person name="Hug L.A."/>
            <person name="Sharon I."/>
            <person name="Castelle C.J."/>
            <person name="Probst A.J."/>
            <person name="Thomas B.C."/>
            <person name="Singh A."/>
            <person name="Wilkins M.J."/>
            <person name="Karaoz U."/>
            <person name="Brodie E.L."/>
            <person name="Williams K.H."/>
            <person name="Hubbard S.S."/>
            <person name="Banfield J.F."/>
        </authorList>
    </citation>
    <scope>NUCLEOTIDE SEQUENCE [LARGE SCALE GENOMIC DNA]</scope>
</reference>
<feature type="compositionally biased region" description="Basic and acidic residues" evidence="1">
    <location>
        <begin position="508"/>
        <end position="519"/>
    </location>
</feature>
<evidence type="ECO:0000259" key="2">
    <source>
        <dbReference type="Pfam" id="PF10412"/>
    </source>
</evidence>
<protein>
    <recommendedName>
        <fullName evidence="2">Type IV secretion system coupling protein TraD DNA-binding domain-containing protein</fullName>
    </recommendedName>
</protein>
<dbReference type="AlphaFoldDB" id="A0A1F6XLT4"/>
<evidence type="ECO:0000313" key="3">
    <source>
        <dbReference type="EMBL" id="OGI95084.1"/>
    </source>
</evidence>
<dbReference type="EMBL" id="MFUX01000002">
    <property type="protein sequence ID" value="OGI95084.1"/>
    <property type="molecule type" value="Genomic_DNA"/>
</dbReference>
<dbReference type="CDD" id="cd01127">
    <property type="entry name" value="TrwB_TraG_TraD_VirD4"/>
    <property type="match status" value="1"/>
</dbReference>
<dbReference type="SUPFAM" id="SSF52540">
    <property type="entry name" value="P-loop containing nucleoside triphosphate hydrolases"/>
    <property type="match status" value="1"/>
</dbReference>
<dbReference type="Gene3D" id="3.40.50.300">
    <property type="entry name" value="P-loop containing nucleotide triphosphate hydrolases"/>
    <property type="match status" value="2"/>
</dbReference>
<dbReference type="InterPro" id="IPR027417">
    <property type="entry name" value="P-loop_NTPase"/>
</dbReference>
<comment type="caution">
    <text evidence="3">The sequence shown here is derived from an EMBL/GenBank/DDBJ whole genome shotgun (WGS) entry which is preliminary data.</text>
</comment>
<accession>A0A1F6XLT4</accession>
<sequence>MPKPNRVQIIKYGPPPPELPVFGKVKPEDVSFIGRTNYVASLEEKKFIFGIKRVDRRRHLYIIGKSGVGKTKLLELLIRQDITYGHGLCLIDPHGDVVETILDYIPKERIEDVCVIDPTDINFPASFNPLANVDPMFKFQLTQGLIEVFQKQFGANWTPRLEHVFRFTCLALLDYPHATMRGMISMLTDRNYRQKVVEYITDDMVKRFFAIEFADWSEKFDTDAIIPLVNKLGQFLSDPLLRNIFGQKENKIDISKLMNEEKIILINISKGRLGEENSSFLGSIFLTKIKQAGMERAAIPESERKDFYLYVDEFQNVVTQTFENILSEARKYALNLTIAHQFVGQIIQRVHQAVLGNCGSIITFRVGGEDAVKMKPEFAPLFDVKDMINLAITEFYIKMTIDGESYDPFSAETLRVLPPTHRSYRKEITDASHHKYSIPKDAAAKLIAEEEATIIRSAEEKAIIESKAKRKETEKSKKEEGGGGEEPTNAEGSPEAREPARNASHSDAGGEKPKTKASQEAEPMI</sequence>
<gene>
    <name evidence="3" type="ORF">A3A03_04015</name>
</gene>
<dbReference type="InterPro" id="IPR019476">
    <property type="entry name" value="T4SS_TraD_DNA-bd"/>
</dbReference>
<organism evidence="3 4">
    <name type="scientific">Candidatus Nomurabacteria bacterium RIFCSPLOWO2_01_FULL_40_18</name>
    <dbReference type="NCBI Taxonomy" id="1801773"/>
    <lineage>
        <taxon>Bacteria</taxon>
        <taxon>Candidatus Nomuraibacteriota</taxon>
    </lineage>
</organism>
<proteinExistence type="predicted"/>
<evidence type="ECO:0000313" key="4">
    <source>
        <dbReference type="Proteomes" id="UP000176629"/>
    </source>
</evidence>
<dbReference type="Proteomes" id="UP000176629">
    <property type="component" value="Unassembled WGS sequence"/>
</dbReference>
<feature type="domain" description="Type IV secretion system coupling protein TraD DNA-binding" evidence="2">
    <location>
        <begin position="56"/>
        <end position="367"/>
    </location>
</feature>
<dbReference type="PANTHER" id="PTHR30121">
    <property type="entry name" value="UNCHARACTERIZED PROTEIN YJGR-RELATED"/>
    <property type="match status" value="1"/>
</dbReference>
<dbReference type="STRING" id="1801773.A3A03_04015"/>
<feature type="region of interest" description="Disordered" evidence="1">
    <location>
        <begin position="465"/>
        <end position="525"/>
    </location>
</feature>
<dbReference type="Pfam" id="PF10412">
    <property type="entry name" value="TrwB_AAD_bind"/>
    <property type="match status" value="1"/>
</dbReference>
<evidence type="ECO:0000256" key="1">
    <source>
        <dbReference type="SAM" id="MobiDB-lite"/>
    </source>
</evidence>
<name>A0A1F6XLT4_9BACT</name>
<dbReference type="PANTHER" id="PTHR30121:SF6">
    <property type="entry name" value="SLR6007 PROTEIN"/>
    <property type="match status" value="1"/>
</dbReference>